<dbReference type="GeneID" id="39985116"/>
<keyword evidence="4" id="KW-1185">Reference proteome</keyword>
<dbReference type="EMBL" id="NBCO01000013">
    <property type="protein sequence ID" value="ORC89116.1"/>
    <property type="molecule type" value="Genomic_DNA"/>
</dbReference>
<dbReference type="InterPro" id="IPR002347">
    <property type="entry name" value="SDR_fam"/>
</dbReference>
<dbReference type="VEuPathDB" id="TriTrypDB:TM35_000131200"/>
<dbReference type="InterPro" id="IPR036291">
    <property type="entry name" value="NAD(P)-bd_dom_sf"/>
</dbReference>
<dbReference type="Pfam" id="PF00106">
    <property type="entry name" value="adh_short"/>
    <property type="match status" value="1"/>
</dbReference>
<dbReference type="GO" id="GO:0016491">
    <property type="term" value="F:oxidoreductase activity"/>
    <property type="evidence" value="ECO:0007669"/>
    <property type="project" value="UniProtKB-KW"/>
</dbReference>
<dbReference type="Proteomes" id="UP000192257">
    <property type="component" value="Unassembled WGS sequence"/>
</dbReference>
<dbReference type="STRING" id="67003.A0A1X0NWL8"/>
<dbReference type="Gene3D" id="3.40.50.720">
    <property type="entry name" value="NAD(P)-binding Rossmann-like Domain"/>
    <property type="match status" value="1"/>
</dbReference>
<dbReference type="PIRSF" id="PIRSF000126">
    <property type="entry name" value="11-beta-HSD1"/>
    <property type="match status" value="1"/>
</dbReference>
<dbReference type="SUPFAM" id="SSF51735">
    <property type="entry name" value="NAD(P)-binding Rossmann-fold domains"/>
    <property type="match status" value="1"/>
</dbReference>
<evidence type="ECO:0000313" key="4">
    <source>
        <dbReference type="Proteomes" id="UP000192257"/>
    </source>
</evidence>
<dbReference type="PANTHER" id="PTHR43899:SF13">
    <property type="entry name" value="RH59310P"/>
    <property type="match status" value="1"/>
</dbReference>
<comment type="caution">
    <text evidence="3">The sequence shown here is derived from an EMBL/GenBank/DDBJ whole genome shotgun (WGS) entry which is preliminary data.</text>
</comment>
<dbReference type="PANTHER" id="PTHR43899">
    <property type="entry name" value="RH59310P"/>
    <property type="match status" value="1"/>
</dbReference>
<dbReference type="AlphaFoldDB" id="A0A1X0NWL8"/>
<gene>
    <name evidence="3" type="ORF">TM35_000131200</name>
</gene>
<evidence type="ECO:0000256" key="1">
    <source>
        <dbReference type="ARBA" id="ARBA00006484"/>
    </source>
</evidence>
<proteinExistence type="inferred from homology"/>
<dbReference type="PRINTS" id="PR00081">
    <property type="entry name" value="GDHRDH"/>
</dbReference>
<dbReference type="CDD" id="cd05356">
    <property type="entry name" value="17beta-HSD1_like_SDR_c"/>
    <property type="match status" value="1"/>
</dbReference>
<dbReference type="RefSeq" id="XP_028883182.1">
    <property type="nucleotide sequence ID" value="XM_029025336.1"/>
</dbReference>
<evidence type="ECO:0000256" key="2">
    <source>
        <dbReference type="ARBA" id="ARBA00023002"/>
    </source>
</evidence>
<dbReference type="InterPro" id="IPR051019">
    <property type="entry name" value="VLCFA-Steroid_DH"/>
</dbReference>
<reference evidence="3 4" key="1">
    <citation type="submission" date="2017-03" db="EMBL/GenBank/DDBJ databases">
        <title>An alternative strategy for trypanosome survival in the mammalian bloodstream revealed through genome and transcriptome analysis of the ubiquitous bovine parasite Trypanosoma (Megatrypanum) theileri.</title>
        <authorList>
            <person name="Kelly S."/>
            <person name="Ivens A."/>
            <person name="Mott A."/>
            <person name="O'Neill E."/>
            <person name="Emms D."/>
            <person name="Macleod O."/>
            <person name="Voorheis P."/>
            <person name="Matthews J."/>
            <person name="Matthews K."/>
            <person name="Carrington M."/>
        </authorList>
    </citation>
    <scope>NUCLEOTIDE SEQUENCE [LARGE SCALE GENOMIC DNA]</scope>
    <source>
        <strain evidence="3">Edinburgh</strain>
    </source>
</reference>
<evidence type="ECO:0000313" key="3">
    <source>
        <dbReference type="EMBL" id="ORC89116.1"/>
    </source>
</evidence>
<name>A0A1X0NWL8_9TRYP</name>
<comment type="similarity">
    <text evidence="1">Belongs to the short-chain dehydrogenases/reductases (SDR) family.</text>
</comment>
<dbReference type="OrthoDB" id="5545019at2759"/>
<organism evidence="3 4">
    <name type="scientific">Trypanosoma theileri</name>
    <dbReference type="NCBI Taxonomy" id="67003"/>
    <lineage>
        <taxon>Eukaryota</taxon>
        <taxon>Discoba</taxon>
        <taxon>Euglenozoa</taxon>
        <taxon>Kinetoplastea</taxon>
        <taxon>Metakinetoplastina</taxon>
        <taxon>Trypanosomatida</taxon>
        <taxon>Trypanosomatidae</taxon>
        <taxon>Trypanosoma</taxon>
    </lineage>
</organism>
<keyword evidence="2" id="KW-0560">Oxidoreductase</keyword>
<protein>
    <submittedName>
        <fullName evidence="3">Short-chain dehydrogenase</fullName>
    </submittedName>
</protein>
<sequence length="310" mass="33471">MAFLCSILSYIGAVAFMVASYRFVNFLRVNYFSSTDLKRKYAKAGDWAVVTGATEGIGHAMALELACRGFNVCVIARTKSKLDDVVAEIEKKGVSGKAIVFDFAASGEEEYKQLFQQLQGLGIAVLVNNVGVNYTYANYFDEADLQDDLRIIKVNCEATVRMTKFVAPHMKARGAGGIVTLASFTSIAPAPMLATYAGSKAFNKAFGESLAYELGPAGVDVLVVTPNLVVSRMTQGASSRKPKESFLMVGAPAMARQTLNKLGVVTCTAGHSNHVILESITKLLPSSFVGTKVLKMHQGIKKRAERKRSE</sequence>
<accession>A0A1X0NWL8</accession>